<dbReference type="Gene3D" id="1.10.287.130">
    <property type="match status" value="1"/>
</dbReference>
<evidence type="ECO:0000256" key="6">
    <source>
        <dbReference type="SAM" id="MobiDB-lite"/>
    </source>
</evidence>
<sequence>MAIQIHIRIKVQLAILMSMAVLLGLGVLSLVTYFDNRNTVLRLRGERLTVTARLKSSQITQSVRGVTQEIFVISSKDFIQNTAKIYNSNSTIPGNISAQIRNSIAANDNFLSYHIFNTDLEPITTVYNNYSQISSNIDYRNDILLPRNGFDSPSNATILKQAGGTFSEIVLLDNPDGSQNLLVGITVAIYNQQEEENNKKIYQLSLHSLSSDNSDDDILGFFTVVCTIDSLSSILNDPISADDTTLRALISLTPESYVKYAAILLDNNLRLAADPAATVTPLPLDTFEYTYVTPVKTCDDCFGKSFKLLDNPVAVKVLINRTNGYVLQPERYTGLALGYAPTTTLFRRWGMLVGQGHQVTYQPLRDLRNISLISLFTIGLGVCVMTILLTNFAADPINRLQRATEFSTKKLRRKDDIDDYTAKNKWYNPHTWYRLCFGTSHNFPNEDPDNQSSLATVGDGLAFIIPKKVVTKPRFFRDELTELTETFNQMTHELRKQYDNLDKRVKQRTMAIEAAKIIAESANEAKSLFIANITNELRTPLNSILGLAAASMSENDISKIKQSLKIICKSGELLLHLLTDLLTFSKNQFGKMELDYEHFLLDEVISQIKSIFSAQCRESQIDFRFVILSPALNDYILCGDFNRLIQMIIKLISNSFRSTRQNGEIKLYISIEDGSSDHTISTNGFIQRNSDHVHQKSNSIYDLNTPPEKERLDQFPVKGFTLPDKFKYRSKQGSIRKNTTRVHSLNRNHPDISSSSELSNIYGSTNRSLASSLHSDLNGLSIRFQIVDSGARVSTKTHTNGSDPFVIIKDGDINSEASGSLNPTNTSKDNERENENNNKGNNNNKGDDKSDKMLEKLNVPAELKTEKLGQENEQKHEKNGELKDNDNNRIVIKKDNSDYNSAGVGLGLSICKQLASIMHGSVSMELDAENGSNYVFLVPLGVVGKSTDVNRSESRHRSNKSSESHMDSILNLSFNNNSDSVSVIASSHTVGSITEKDDESSPSINGSGNENGHDNGNMLSKNSTRRQSRGKGSKTISKPSVVKHQMTSPLSLGSIVRTDSSQTLQTRMPDFKATPAPMTEKIPTINVRNALGETVDKSGTSSFNSATGVTPTKISATVATPTASASTTATTGVNANA</sequence>
<dbReference type="PANTHER" id="PTHR43047:SF72">
    <property type="entry name" value="OSMOSENSING HISTIDINE PROTEIN KINASE SLN1"/>
    <property type="match status" value="1"/>
</dbReference>
<reference evidence="10 11" key="1">
    <citation type="journal article" date="2016" name="Proc. Natl. Acad. Sci. U.S.A.">
        <title>Comparative genomics of biotechnologically important yeasts.</title>
        <authorList>
            <person name="Riley R."/>
            <person name="Haridas S."/>
            <person name="Wolfe K.H."/>
            <person name="Lopes M.R."/>
            <person name="Hittinger C.T."/>
            <person name="Goeker M."/>
            <person name="Salamov A.A."/>
            <person name="Wisecaver J.H."/>
            <person name="Long T.M."/>
            <person name="Calvey C.H."/>
            <person name="Aerts A.L."/>
            <person name="Barry K.W."/>
            <person name="Choi C."/>
            <person name="Clum A."/>
            <person name="Coughlan A.Y."/>
            <person name="Deshpande S."/>
            <person name="Douglass A.P."/>
            <person name="Hanson S.J."/>
            <person name="Klenk H.-P."/>
            <person name="LaButti K.M."/>
            <person name="Lapidus A."/>
            <person name="Lindquist E.A."/>
            <person name="Lipzen A.M."/>
            <person name="Meier-Kolthoff J.P."/>
            <person name="Ohm R.A."/>
            <person name="Otillar R.P."/>
            <person name="Pangilinan J.L."/>
            <person name="Peng Y."/>
            <person name="Rokas A."/>
            <person name="Rosa C.A."/>
            <person name="Scheuner C."/>
            <person name="Sibirny A.A."/>
            <person name="Slot J.C."/>
            <person name="Stielow J.B."/>
            <person name="Sun H."/>
            <person name="Kurtzman C.P."/>
            <person name="Blackwell M."/>
            <person name="Grigoriev I.V."/>
            <person name="Jeffries T.W."/>
        </authorList>
    </citation>
    <scope>NUCLEOTIDE SEQUENCE [LARGE SCALE GENOMIC DNA]</scope>
    <source>
        <strain evidence="10 11">DSM 6958</strain>
    </source>
</reference>
<feature type="compositionally biased region" description="Polar residues" evidence="6">
    <location>
        <begin position="792"/>
        <end position="802"/>
    </location>
</feature>
<dbReference type="InterPro" id="IPR005467">
    <property type="entry name" value="His_kinase_dom"/>
</dbReference>
<evidence type="ECO:0000313" key="10">
    <source>
        <dbReference type="EMBL" id="ODQ66312.1"/>
    </source>
</evidence>
<evidence type="ECO:0000256" key="1">
    <source>
        <dbReference type="ARBA" id="ARBA00000085"/>
    </source>
</evidence>
<evidence type="ECO:0000256" key="2">
    <source>
        <dbReference type="ARBA" id="ARBA00012438"/>
    </source>
</evidence>
<evidence type="ECO:0000256" key="3">
    <source>
        <dbReference type="ARBA" id="ARBA00022553"/>
    </source>
</evidence>
<feature type="region of interest" description="Disordered" evidence="6">
    <location>
        <begin position="792"/>
        <end position="889"/>
    </location>
</feature>
<evidence type="ECO:0000256" key="7">
    <source>
        <dbReference type="SAM" id="Phobius"/>
    </source>
</evidence>
<keyword evidence="3" id="KW-0597">Phosphoprotein</keyword>
<dbReference type="InterPro" id="IPR036097">
    <property type="entry name" value="HisK_dim/P_sf"/>
</dbReference>
<feature type="compositionally biased region" description="Polar residues" evidence="6">
    <location>
        <begin position="1045"/>
        <end position="1063"/>
    </location>
</feature>
<feature type="compositionally biased region" description="Basic and acidic residues" evidence="6">
    <location>
        <begin position="845"/>
        <end position="855"/>
    </location>
</feature>
<dbReference type="EMBL" id="KV454408">
    <property type="protein sequence ID" value="ODQ66312.1"/>
    <property type="molecule type" value="Genomic_DNA"/>
</dbReference>
<name>A0A1E3PMZ3_9ASCO</name>
<proteinExistence type="predicted"/>
<organism evidence="10 11">
    <name type="scientific">Nadsonia fulvescens var. elongata DSM 6958</name>
    <dbReference type="NCBI Taxonomy" id="857566"/>
    <lineage>
        <taxon>Eukaryota</taxon>
        <taxon>Fungi</taxon>
        <taxon>Dikarya</taxon>
        <taxon>Ascomycota</taxon>
        <taxon>Saccharomycotina</taxon>
        <taxon>Dipodascomycetes</taxon>
        <taxon>Dipodascales</taxon>
        <taxon>Dipodascales incertae sedis</taxon>
        <taxon>Nadsonia</taxon>
    </lineage>
</organism>
<dbReference type="Proteomes" id="UP000095009">
    <property type="component" value="Unassembled WGS sequence"/>
</dbReference>
<dbReference type="PROSITE" id="PS50109">
    <property type="entry name" value="HIS_KIN"/>
    <property type="match status" value="1"/>
</dbReference>
<feature type="compositionally biased region" description="Basic residues" evidence="6">
    <location>
        <begin position="1023"/>
        <end position="1032"/>
    </location>
</feature>
<dbReference type="Pfam" id="PF00512">
    <property type="entry name" value="HisKA"/>
    <property type="match status" value="1"/>
</dbReference>
<feature type="compositionally biased region" description="Polar residues" evidence="6">
    <location>
        <begin position="1001"/>
        <end position="1010"/>
    </location>
</feature>
<dbReference type="GO" id="GO:0000155">
    <property type="term" value="F:phosphorelay sensor kinase activity"/>
    <property type="evidence" value="ECO:0007669"/>
    <property type="project" value="InterPro"/>
</dbReference>
<feature type="compositionally biased region" description="Basic and acidic residues" evidence="6">
    <location>
        <begin position="863"/>
        <end position="889"/>
    </location>
</feature>
<dbReference type="InterPro" id="IPR003660">
    <property type="entry name" value="HAMP_dom"/>
</dbReference>
<protein>
    <recommendedName>
        <fullName evidence="2">histidine kinase</fullName>
        <ecNumber evidence="2">2.7.13.3</ecNumber>
    </recommendedName>
</protein>
<feature type="domain" description="Histidine kinase" evidence="8">
    <location>
        <begin position="532"/>
        <end position="942"/>
    </location>
</feature>
<feature type="region of interest" description="Disordered" evidence="6">
    <location>
        <begin position="990"/>
        <end position="1063"/>
    </location>
</feature>
<evidence type="ECO:0000313" key="11">
    <source>
        <dbReference type="Proteomes" id="UP000095009"/>
    </source>
</evidence>
<comment type="catalytic activity">
    <reaction evidence="1">
        <text>ATP + protein L-histidine = ADP + protein N-phospho-L-histidine.</text>
        <dbReference type="EC" id="2.7.13.3"/>
    </reaction>
</comment>
<feature type="non-terminal residue" evidence="10">
    <location>
        <position position="1137"/>
    </location>
</feature>
<dbReference type="SUPFAM" id="SSF47384">
    <property type="entry name" value="Homodimeric domain of signal transducing histidine kinase"/>
    <property type="match status" value="1"/>
</dbReference>
<dbReference type="CDD" id="cd00082">
    <property type="entry name" value="HisKA"/>
    <property type="match status" value="1"/>
</dbReference>
<gene>
    <name evidence="10" type="ORF">NADFUDRAFT_82171</name>
</gene>
<keyword evidence="7" id="KW-0472">Membrane</keyword>
<feature type="transmembrane region" description="Helical" evidence="7">
    <location>
        <begin position="12"/>
        <end position="34"/>
    </location>
</feature>
<feature type="domain" description="HAMP" evidence="9">
    <location>
        <begin position="473"/>
        <end position="499"/>
    </location>
</feature>
<dbReference type="CDD" id="cd06225">
    <property type="entry name" value="HAMP"/>
    <property type="match status" value="1"/>
</dbReference>
<evidence type="ECO:0000259" key="8">
    <source>
        <dbReference type="PROSITE" id="PS50109"/>
    </source>
</evidence>
<keyword evidence="4" id="KW-0808">Transferase</keyword>
<dbReference type="SUPFAM" id="SSF55874">
    <property type="entry name" value="ATPase domain of HSP90 chaperone/DNA topoisomerase II/histidine kinase"/>
    <property type="match status" value="2"/>
</dbReference>
<feature type="compositionally biased region" description="Polar residues" evidence="6">
    <location>
        <begin position="815"/>
        <end position="826"/>
    </location>
</feature>
<dbReference type="STRING" id="857566.A0A1E3PMZ3"/>
<keyword evidence="7" id="KW-1133">Transmembrane helix</keyword>
<dbReference type="OrthoDB" id="60033at2759"/>
<keyword evidence="5" id="KW-0418">Kinase</keyword>
<dbReference type="PANTHER" id="PTHR43047">
    <property type="entry name" value="TWO-COMPONENT HISTIDINE PROTEIN KINASE"/>
    <property type="match status" value="1"/>
</dbReference>
<dbReference type="InterPro" id="IPR036890">
    <property type="entry name" value="HATPase_C_sf"/>
</dbReference>
<dbReference type="EC" id="2.7.13.3" evidence="2"/>
<dbReference type="AlphaFoldDB" id="A0A1E3PMZ3"/>
<keyword evidence="11" id="KW-1185">Reference proteome</keyword>
<keyword evidence="7" id="KW-0812">Transmembrane</keyword>
<dbReference type="GO" id="GO:0005886">
    <property type="term" value="C:plasma membrane"/>
    <property type="evidence" value="ECO:0007669"/>
    <property type="project" value="TreeGrafter"/>
</dbReference>
<accession>A0A1E3PMZ3</accession>
<feature type="transmembrane region" description="Helical" evidence="7">
    <location>
        <begin position="372"/>
        <end position="394"/>
    </location>
</feature>
<dbReference type="PROSITE" id="PS50885">
    <property type="entry name" value="HAMP"/>
    <property type="match status" value="1"/>
</dbReference>
<evidence type="ECO:0000256" key="4">
    <source>
        <dbReference type="ARBA" id="ARBA00022679"/>
    </source>
</evidence>
<evidence type="ECO:0000259" key="9">
    <source>
        <dbReference type="PROSITE" id="PS50885"/>
    </source>
</evidence>
<dbReference type="GO" id="GO:0009927">
    <property type="term" value="F:histidine phosphotransfer kinase activity"/>
    <property type="evidence" value="ECO:0007669"/>
    <property type="project" value="TreeGrafter"/>
</dbReference>
<evidence type="ECO:0000256" key="5">
    <source>
        <dbReference type="ARBA" id="ARBA00022777"/>
    </source>
</evidence>
<dbReference type="InterPro" id="IPR003661">
    <property type="entry name" value="HisK_dim/P_dom"/>
</dbReference>
<dbReference type="Gene3D" id="3.30.565.10">
    <property type="entry name" value="Histidine kinase-like ATPase, C-terminal domain"/>
    <property type="match status" value="1"/>
</dbReference>
<dbReference type="SMART" id="SM00388">
    <property type="entry name" value="HisKA"/>
    <property type="match status" value="1"/>
</dbReference>